<dbReference type="GO" id="GO:0047496">
    <property type="term" value="P:vesicle transport along microtubule"/>
    <property type="evidence" value="ECO:0007669"/>
    <property type="project" value="TreeGrafter"/>
</dbReference>
<evidence type="ECO:0000256" key="8">
    <source>
        <dbReference type="ARBA" id="ARBA00022490"/>
    </source>
</evidence>
<evidence type="ECO:0000256" key="14">
    <source>
        <dbReference type="ARBA" id="ARBA00023054"/>
    </source>
</evidence>
<dbReference type="GO" id="GO:0005813">
    <property type="term" value="C:centrosome"/>
    <property type="evidence" value="ECO:0007669"/>
    <property type="project" value="UniProtKB-SubCell"/>
</dbReference>
<keyword evidence="13" id="KW-0995">Kinetochore</keyword>
<keyword evidence="11" id="KW-0493">Microtubule</keyword>
<keyword evidence="23" id="KW-1185">Reference proteome</keyword>
<comment type="similarity">
    <text evidence="6">Belongs to the nudE family.</text>
</comment>
<dbReference type="Gene3D" id="6.10.250.1080">
    <property type="match status" value="1"/>
</dbReference>
<evidence type="ECO:0000259" key="21">
    <source>
        <dbReference type="Pfam" id="PF04880"/>
    </source>
</evidence>
<evidence type="ECO:0000256" key="17">
    <source>
        <dbReference type="ARBA" id="ARBA00023306"/>
    </source>
</evidence>
<sequence length="198" mass="22831">MEVEVGGPEPPESRSLEEELDYWRLQAGTRQHSAEEAQEELQEFQQMSRDYELELEAELKQCEARNRELLSANSRLQVELENYKGKFAAQHAAAHRQLSALEADLAQTAAARDRLHAYVRELEQANDDLERTKRVTIMSLEDFEQRMNQVIERNAFLEGELDDKESQLEAVQRLKDEARGSELRDRKEPRSAGTAVMS</sequence>
<keyword evidence="12" id="KW-0498">Mitosis</keyword>
<evidence type="ECO:0000256" key="13">
    <source>
        <dbReference type="ARBA" id="ARBA00022838"/>
    </source>
</evidence>
<evidence type="ECO:0000256" key="3">
    <source>
        <dbReference type="ARBA" id="ARBA00004300"/>
    </source>
</evidence>
<keyword evidence="9" id="KW-0597">Phosphoprotein</keyword>
<keyword evidence="16" id="KW-0206">Cytoskeleton</keyword>
<dbReference type="EMBL" id="SRLO01001551">
    <property type="protein sequence ID" value="TNN36951.1"/>
    <property type="molecule type" value="Genomic_DNA"/>
</dbReference>
<feature type="domain" description="NUDE" evidence="21">
    <location>
        <begin position="139"/>
        <end position="179"/>
    </location>
</feature>
<dbReference type="Pfam" id="PF04880">
    <property type="entry name" value="NUDE_C"/>
    <property type="match status" value="1"/>
</dbReference>
<feature type="region of interest" description="Disordered" evidence="20">
    <location>
        <begin position="174"/>
        <end position="198"/>
    </location>
</feature>
<evidence type="ECO:0000256" key="1">
    <source>
        <dbReference type="ARBA" id="ARBA00004156"/>
    </source>
</evidence>
<evidence type="ECO:0000256" key="6">
    <source>
        <dbReference type="ARBA" id="ARBA00007429"/>
    </source>
</evidence>
<dbReference type="InterPro" id="IPR006964">
    <property type="entry name" value="NUDE_dom"/>
</dbReference>
<keyword evidence="18" id="KW-0137">Centromere</keyword>
<keyword evidence="7" id="KW-0158">Chromosome</keyword>
<evidence type="ECO:0000256" key="16">
    <source>
        <dbReference type="ARBA" id="ARBA00023212"/>
    </source>
</evidence>
<accession>A0A4Z2F820</accession>
<organism evidence="22 23">
    <name type="scientific">Liparis tanakae</name>
    <name type="common">Tanaka's snailfish</name>
    <dbReference type="NCBI Taxonomy" id="230148"/>
    <lineage>
        <taxon>Eukaryota</taxon>
        <taxon>Metazoa</taxon>
        <taxon>Chordata</taxon>
        <taxon>Craniata</taxon>
        <taxon>Vertebrata</taxon>
        <taxon>Euteleostomi</taxon>
        <taxon>Actinopterygii</taxon>
        <taxon>Neopterygii</taxon>
        <taxon>Teleostei</taxon>
        <taxon>Neoteleostei</taxon>
        <taxon>Acanthomorphata</taxon>
        <taxon>Eupercaria</taxon>
        <taxon>Perciformes</taxon>
        <taxon>Cottioidei</taxon>
        <taxon>Cottales</taxon>
        <taxon>Liparidae</taxon>
        <taxon>Liparis</taxon>
    </lineage>
</organism>
<evidence type="ECO:0000256" key="11">
    <source>
        <dbReference type="ARBA" id="ARBA00022701"/>
    </source>
</evidence>
<evidence type="ECO:0000256" key="10">
    <source>
        <dbReference type="ARBA" id="ARBA00022618"/>
    </source>
</evidence>
<dbReference type="AlphaFoldDB" id="A0A4Z2F820"/>
<keyword evidence="8" id="KW-0963">Cytoplasm</keyword>
<dbReference type="GO" id="GO:0051301">
    <property type="term" value="P:cell division"/>
    <property type="evidence" value="ECO:0007669"/>
    <property type="project" value="UniProtKB-KW"/>
</dbReference>
<evidence type="ECO:0000313" key="22">
    <source>
        <dbReference type="EMBL" id="TNN36951.1"/>
    </source>
</evidence>
<dbReference type="GO" id="GO:0007020">
    <property type="term" value="P:microtubule nucleation"/>
    <property type="evidence" value="ECO:0007669"/>
    <property type="project" value="TreeGrafter"/>
</dbReference>
<dbReference type="GO" id="GO:0030659">
    <property type="term" value="C:cytoplasmic vesicle membrane"/>
    <property type="evidence" value="ECO:0007669"/>
    <property type="project" value="UniProtKB-SubCell"/>
</dbReference>
<gene>
    <name evidence="22" type="primary">Nde1</name>
    <name evidence="22" type="ORF">EYF80_052893</name>
</gene>
<evidence type="ECO:0000256" key="5">
    <source>
        <dbReference type="ARBA" id="ARBA00004629"/>
    </source>
</evidence>
<evidence type="ECO:0000256" key="2">
    <source>
        <dbReference type="ARBA" id="ARBA00004186"/>
    </source>
</evidence>
<evidence type="ECO:0000256" key="7">
    <source>
        <dbReference type="ARBA" id="ARBA00022454"/>
    </source>
</evidence>
<dbReference type="PANTHER" id="PTHR10921:SF2">
    <property type="entry name" value="NUCLEAR DISTRIBUTION PROTEIN NUDE HOMOLOG 1"/>
    <property type="match status" value="1"/>
</dbReference>
<evidence type="ECO:0000256" key="20">
    <source>
        <dbReference type="SAM" id="MobiDB-lite"/>
    </source>
</evidence>
<evidence type="ECO:0000256" key="18">
    <source>
        <dbReference type="ARBA" id="ARBA00023328"/>
    </source>
</evidence>
<evidence type="ECO:0000256" key="12">
    <source>
        <dbReference type="ARBA" id="ARBA00022776"/>
    </source>
</evidence>
<evidence type="ECO:0000256" key="15">
    <source>
        <dbReference type="ARBA" id="ARBA00023136"/>
    </source>
</evidence>
<dbReference type="PANTHER" id="PTHR10921">
    <property type="entry name" value="NUCLEAR DISTRIBUTION PROTEIN NUDE HOMOLOG 1"/>
    <property type="match status" value="1"/>
</dbReference>
<evidence type="ECO:0000256" key="4">
    <source>
        <dbReference type="ARBA" id="ARBA00004626"/>
    </source>
</evidence>
<keyword evidence="19" id="KW-0968">Cytoplasmic vesicle</keyword>
<keyword evidence="10" id="KW-0132">Cell division</keyword>
<dbReference type="GO" id="GO:0007100">
    <property type="term" value="P:mitotic centrosome separation"/>
    <property type="evidence" value="ECO:0007669"/>
    <property type="project" value="TreeGrafter"/>
</dbReference>
<dbReference type="InterPro" id="IPR033494">
    <property type="entry name" value="NUDE"/>
</dbReference>
<protein>
    <submittedName>
        <fullName evidence="22">Nuclear distribution protein nudE 1</fullName>
    </submittedName>
</protein>
<proteinExistence type="inferred from homology"/>
<dbReference type="GO" id="GO:0032154">
    <property type="term" value="C:cleavage furrow"/>
    <property type="evidence" value="ECO:0007669"/>
    <property type="project" value="UniProtKB-SubCell"/>
</dbReference>
<dbReference type="GO" id="GO:0051642">
    <property type="term" value="P:centrosome localization"/>
    <property type="evidence" value="ECO:0007669"/>
    <property type="project" value="TreeGrafter"/>
</dbReference>
<keyword evidence="15" id="KW-0472">Membrane</keyword>
<feature type="compositionally biased region" description="Basic and acidic residues" evidence="20">
    <location>
        <begin position="174"/>
        <end position="190"/>
    </location>
</feature>
<dbReference type="Proteomes" id="UP000314294">
    <property type="component" value="Unassembled WGS sequence"/>
</dbReference>
<dbReference type="GO" id="GO:0000132">
    <property type="term" value="P:establishment of mitotic spindle orientation"/>
    <property type="evidence" value="ECO:0007669"/>
    <property type="project" value="TreeGrafter"/>
</dbReference>
<dbReference type="GO" id="GO:0016477">
    <property type="term" value="P:cell migration"/>
    <property type="evidence" value="ECO:0007669"/>
    <property type="project" value="TreeGrafter"/>
</dbReference>
<dbReference type="GO" id="GO:0000776">
    <property type="term" value="C:kinetochore"/>
    <property type="evidence" value="ECO:0007669"/>
    <property type="project" value="UniProtKB-KW"/>
</dbReference>
<reference evidence="22 23" key="1">
    <citation type="submission" date="2019-03" db="EMBL/GenBank/DDBJ databases">
        <title>First draft genome of Liparis tanakae, snailfish: a comprehensive survey of snailfish specific genes.</title>
        <authorList>
            <person name="Kim W."/>
            <person name="Song I."/>
            <person name="Jeong J.-H."/>
            <person name="Kim D."/>
            <person name="Kim S."/>
            <person name="Ryu S."/>
            <person name="Song J.Y."/>
            <person name="Lee S.K."/>
        </authorList>
    </citation>
    <scope>NUCLEOTIDE SEQUENCE [LARGE SCALE GENOMIC DNA]</scope>
    <source>
        <tissue evidence="22">Muscle</tissue>
    </source>
</reference>
<evidence type="ECO:0000313" key="23">
    <source>
        <dbReference type="Proteomes" id="UP000314294"/>
    </source>
</evidence>
<comment type="caution">
    <text evidence="22">The sequence shown here is derived from an EMBL/GenBank/DDBJ whole genome shotgun (WGS) entry which is preliminary data.</text>
</comment>
<keyword evidence="14" id="KW-0175">Coiled coil</keyword>
<dbReference type="GO" id="GO:0005819">
    <property type="term" value="C:spindle"/>
    <property type="evidence" value="ECO:0007669"/>
    <property type="project" value="UniProtKB-SubCell"/>
</dbReference>
<evidence type="ECO:0000256" key="19">
    <source>
        <dbReference type="ARBA" id="ARBA00023329"/>
    </source>
</evidence>
<comment type="subcellular location">
    <subcellularLocation>
        <location evidence="5">Chromosome</location>
        <location evidence="5">Centromere</location>
        <location evidence="5">Kinetochore</location>
    </subcellularLocation>
    <subcellularLocation>
        <location evidence="4">Cleavage furrow</location>
    </subcellularLocation>
    <subcellularLocation>
        <location evidence="3">Cytoplasm</location>
        <location evidence="3">Cytoskeleton</location>
        <location evidence="3">Microtubule organizing center</location>
        <location evidence="3">Centrosome</location>
    </subcellularLocation>
    <subcellularLocation>
        <location evidence="2">Cytoplasm</location>
        <location evidence="2">Cytoskeleton</location>
        <location evidence="2">Spindle</location>
    </subcellularLocation>
    <subcellularLocation>
        <location evidence="1">Cytoplasmic vesicle membrane</location>
    </subcellularLocation>
</comment>
<dbReference type="OrthoDB" id="5877028at2759"/>
<dbReference type="GO" id="GO:0005871">
    <property type="term" value="C:kinesin complex"/>
    <property type="evidence" value="ECO:0007669"/>
    <property type="project" value="TreeGrafter"/>
</dbReference>
<dbReference type="GO" id="GO:0005874">
    <property type="term" value="C:microtubule"/>
    <property type="evidence" value="ECO:0007669"/>
    <property type="project" value="UniProtKB-KW"/>
</dbReference>
<dbReference type="GO" id="GO:0008017">
    <property type="term" value="F:microtubule binding"/>
    <property type="evidence" value="ECO:0007669"/>
    <property type="project" value="InterPro"/>
</dbReference>
<keyword evidence="17" id="KW-0131">Cell cycle</keyword>
<dbReference type="GO" id="GO:0007059">
    <property type="term" value="P:chromosome segregation"/>
    <property type="evidence" value="ECO:0007669"/>
    <property type="project" value="TreeGrafter"/>
</dbReference>
<evidence type="ECO:0000256" key="9">
    <source>
        <dbReference type="ARBA" id="ARBA00022553"/>
    </source>
</evidence>
<name>A0A4Z2F820_9TELE</name>